<organism evidence="2 3">
    <name type="scientific">Burkholderia lata (strain ATCC 17760 / DSM 23089 / LMG 22485 / NCIMB 9086 / R18194 / 383)</name>
    <dbReference type="NCBI Taxonomy" id="482957"/>
    <lineage>
        <taxon>Bacteria</taxon>
        <taxon>Pseudomonadati</taxon>
        <taxon>Pseudomonadota</taxon>
        <taxon>Betaproteobacteria</taxon>
        <taxon>Burkholderiales</taxon>
        <taxon>Burkholderiaceae</taxon>
        <taxon>Burkholderia</taxon>
        <taxon>Burkholderia cepacia complex</taxon>
    </lineage>
</organism>
<name>Q39CC2_BURL3</name>
<dbReference type="SUPFAM" id="SSF143120">
    <property type="entry name" value="YefM-like"/>
    <property type="match status" value="1"/>
</dbReference>
<dbReference type="AlphaFoldDB" id="Q39CC2"/>
<dbReference type="Proteomes" id="UP000002705">
    <property type="component" value="Chromosome 1"/>
</dbReference>
<evidence type="ECO:0008006" key="4">
    <source>
        <dbReference type="Google" id="ProtNLM"/>
    </source>
</evidence>
<protein>
    <recommendedName>
        <fullName evidence="4">Prevent-host-death protein</fullName>
    </recommendedName>
</protein>
<evidence type="ECO:0000313" key="3">
    <source>
        <dbReference type="Proteomes" id="UP000002705"/>
    </source>
</evidence>
<gene>
    <name evidence="2" type="ordered locus">Bcep18194_A6300</name>
</gene>
<proteinExistence type="inferred from homology"/>
<dbReference type="PATRIC" id="fig|482957.22.peg.3320"/>
<sequence>MRSAGQSAYWRNGAKVVTMVAHSMEPIMQVATVPEAALDLQRLLDAAIAGERVVIAQDGKQSVRLVPLEPIHRFGALKGQIWIADDFDAPLSAEELAEFEGK</sequence>
<dbReference type="InterPro" id="IPR036165">
    <property type="entry name" value="YefM-like_sf"/>
</dbReference>
<keyword evidence="3" id="KW-1185">Reference proteome</keyword>
<dbReference type="KEGG" id="bur:Bcep18194_A6300"/>
<reference evidence="2" key="1">
    <citation type="submission" date="2009-01" db="EMBL/GenBank/DDBJ databases">
        <title>Complete sequence of chromosome 1 of Burkholderia sp. 383.</title>
        <authorList>
            <consortium name="US DOE Joint Genome Institute"/>
            <person name="Copeland A."/>
            <person name="Lucas S."/>
            <person name="Lapidus A."/>
            <person name="Barry K."/>
            <person name="Detter J.C."/>
            <person name="Glavina T."/>
            <person name="Hammon N."/>
            <person name="Israni S."/>
            <person name="Pitluck S."/>
            <person name="Chain P."/>
            <person name="Malfatti S."/>
            <person name="Shin M."/>
            <person name="Vergez L."/>
            <person name="Schmutz J."/>
            <person name="Larimer F."/>
            <person name="Land M."/>
            <person name="Kyrpides N."/>
            <person name="Lykidis A."/>
            <person name="Richardson P."/>
        </authorList>
    </citation>
    <scope>NUCLEOTIDE SEQUENCE</scope>
    <source>
        <strain evidence="2">383</strain>
    </source>
</reference>
<accession>Q39CC2</accession>
<evidence type="ECO:0000313" key="2">
    <source>
        <dbReference type="EMBL" id="ABB09894.1"/>
    </source>
</evidence>
<dbReference type="EMBL" id="CP000151">
    <property type="protein sequence ID" value="ABB09894.1"/>
    <property type="molecule type" value="Genomic_DNA"/>
</dbReference>
<evidence type="ECO:0000256" key="1">
    <source>
        <dbReference type="ARBA" id="ARBA00009981"/>
    </source>
</evidence>
<comment type="similarity">
    <text evidence="1">Belongs to the phD/YefM antitoxin family.</text>
</comment>
<dbReference type="HOGENOM" id="CLU_163140_3_2_4"/>